<dbReference type="FunFam" id="3.40.50.300:FF:000016">
    <property type="entry name" value="Oligopeptide ABC transporter ATP-binding component"/>
    <property type="match status" value="1"/>
</dbReference>
<keyword evidence="3" id="KW-0813">Transport</keyword>
<dbReference type="InterPro" id="IPR027417">
    <property type="entry name" value="P-loop_NTPase"/>
</dbReference>
<organism evidence="10 12">
    <name type="scientific">Rhizobium phaseoli</name>
    <dbReference type="NCBI Taxonomy" id="396"/>
    <lineage>
        <taxon>Bacteria</taxon>
        <taxon>Pseudomonadati</taxon>
        <taxon>Pseudomonadota</taxon>
        <taxon>Alphaproteobacteria</taxon>
        <taxon>Hyphomicrobiales</taxon>
        <taxon>Rhizobiaceae</taxon>
        <taxon>Rhizobium/Agrobacterium group</taxon>
        <taxon>Rhizobium</taxon>
    </lineage>
</organism>
<evidence type="ECO:0000256" key="2">
    <source>
        <dbReference type="ARBA" id="ARBA00005417"/>
    </source>
</evidence>
<dbReference type="InterPro" id="IPR050388">
    <property type="entry name" value="ABC_Ni/Peptide_Import"/>
</dbReference>
<keyword evidence="5" id="KW-0547">Nucleotide-binding</keyword>
<dbReference type="CDD" id="cd03257">
    <property type="entry name" value="ABC_NikE_OppD_transporters"/>
    <property type="match status" value="1"/>
</dbReference>
<evidence type="ECO:0000256" key="6">
    <source>
        <dbReference type="ARBA" id="ARBA00022840"/>
    </source>
</evidence>
<protein>
    <submittedName>
        <fullName evidence="9 10">ABC transporter ATP-binding protein</fullName>
    </submittedName>
</protein>
<dbReference type="PANTHER" id="PTHR43297:SF2">
    <property type="entry name" value="DIPEPTIDE TRANSPORT ATP-BINDING PROTEIN DPPD"/>
    <property type="match status" value="1"/>
</dbReference>
<evidence type="ECO:0000256" key="4">
    <source>
        <dbReference type="ARBA" id="ARBA00022475"/>
    </source>
</evidence>
<dbReference type="PROSITE" id="PS50893">
    <property type="entry name" value="ABC_TRANSPORTER_2"/>
    <property type="match status" value="1"/>
</dbReference>
<evidence type="ECO:0000313" key="10">
    <source>
        <dbReference type="EMBL" id="QPK07891.1"/>
    </source>
</evidence>
<evidence type="ECO:0000256" key="7">
    <source>
        <dbReference type="ARBA" id="ARBA00023136"/>
    </source>
</evidence>
<dbReference type="Pfam" id="PF08352">
    <property type="entry name" value="oligo_HPY"/>
    <property type="match status" value="1"/>
</dbReference>
<dbReference type="GO" id="GO:0016887">
    <property type="term" value="F:ATP hydrolysis activity"/>
    <property type="evidence" value="ECO:0007669"/>
    <property type="project" value="InterPro"/>
</dbReference>
<evidence type="ECO:0000256" key="3">
    <source>
        <dbReference type="ARBA" id="ARBA00022448"/>
    </source>
</evidence>
<reference evidence="9 11" key="1">
    <citation type="submission" date="2015-11" db="EMBL/GenBank/DDBJ databases">
        <title>The limits of bacterial species coexistence and the symbiotic plasmid transference in sympatric Rhizobium populations.</title>
        <authorList>
            <person name="Perez-Carrascal O.M."/>
            <person name="VanInsberghe D."/>
            <person name="Juarez S."/>
            <person name="Polz M.F."/>
            <person name="Vinuesa P."/>
            <person name="Gonzalez V."/>
        </authorList>
    </citation>
    <scope>NUCLEOTIDE SEQUENCE [LARGE SCALE GENOMIC DNA]</scope>
    <source>
        <strain evidence="9 11">N771</strain>
    </source>
</reference>
<comment type="subcellular location">
    <subcellularLocation>
        <location evidence="1">Cell inner membrane</location>
        <topology evidence="1">Peripheral membrane protein</topology>
    </subcellularLocation>
</comment>
<dbReference type="InterPro" id="IPR003593">
    <property type="entry name" value="AAA+_ATPase"/>
</dbReference>
<dbReference type="NCBIfam" id="TIGR01727">
    <property type="entry name" value="oligo_HPY"/>
    <property type="match status" value="1"/>
</dbReference>
<dbReference type="STRING" id="396.AMC85_CH00784"/>
<dbReference type="GO" id="GO:0005886">
    <property type="term" value="C:plasma membrane"/>
    <property type="evidence" value="ECO:0007669"/>
    <property type="project" value="UniProtKB-SubCell"/>
</dbReference>
<dbReference type="AlphaFoldDB" id="A0A192T5I3"/>
<keyword evidence="7" id="KW-0472">Membrane</keyword>
<dbReference type="InterPro" id="IPR017871">
    <property type="entry name" value="ABC_transporter-like_CS"/>
</dbReference>
<evidence type="ECO:0000259" key="8">
    <source>
        <dbReference type="PROSITE" id="PS50893"/>
    </source>
</evidence>
<keyword evidence="6 10" id="KW-0067">ATP-binding</keyword>
<dbReference type="SMART" id="SM00382">
    <property type="entry name" value="AAA"/>
    <property type="match status" value="1"/>
</dbReference>
<dbReference type="InterPro" id="IPR013563">
    <property type="entry name" value="Oligopep_ABC_C"/>
</dbReference>
<gene>
    <name evidence="9" type="primary">dppD</name>
    <name evidence="9" type="ORF">AMC81_CH00782</name>
    <name evidence="10" type="ORF">HER27_015675</name>
</gene>
<dbReference type="Proteomes" id="UP000540266">
    <property type="component" value="Chromosome"/>
</dbReference>
<dbReference type="Pfam" id="PF00005">
    <property type="entry name" value="ABC_tran"/>
    <property type="match status" value="1"/>
</dbReference>
<dbReference type="PANTHER" id="PTHR43297">
    <property type="entry name" value="OLIGOPEPTIDE TRANSPORT ATP-BINDING PROTEIN APPD"/>
    <property type="match status" value="1"/>
</dbReference>
<evidence type="ECO:0000313" key="9">
    <source>
        <dbReference type="EMBL" id="ANL83597.1"/>
    </source>
</evidence>
<sequence>MPLLEIENLTVEFQTSSGLFRAVDGVSLSCDKGEILSVVGESGSGKSVAMLALMGLLPWTAKITADRMQFDGQDLRGISGRQRRKIVGKDMAMIFQEPMSSLNPCFTVGFQLGETLRVHMGLNRKQRRERSIELLSLVGIPAPEDRLSNFPHQMSGGMSQRVMIAMALACNPKLLIADEPTTALDVTIQAQILDLLVRLQKEQGMALVLITHDMGVVAETAERVQVQYAGQKVEEQPVKALFRDPHHPYTAALLAALPERAQVGHRLPSIAGVVPGQHGRPTGCLFAPRCGYATVECDRGVVRQGPELGLALCNYPLKDGKPLGHPGVMVNETAGDLV</sequence>
<dbReference type="PROSITE" id="PS00211">
    <property type="entry name" value="ABC_TRANSPORTER_1"/>
    <property type="match status" value="1"/>
</dbReference>
<dbReference type="RefSeq" id="WP_004676184.1">
    <property type="nucleotide sequence ID" value="NZ_CP013522.1"/>
</dbReference>
<evidence type="ECO:0000256" key="5">
    <source>
        <dbReference type="ARBA" id="ARBA00022741"/>
    </source>
</evidence>
<dbReference type="EMBL" id="CP013568">
    <property type="protein sequence ID" value="ANL83597.1"/>
    <property type="molecule type" value="Genomic_DNA"/>
</dbReference>
<evidence type="ECO:0000256" key="1">
    <source>
        <dbReference type="ARBA" id="ARBA00004417"/>
    </source>
</evidence>
<dbReference type="GO" id="GO:0015833">
    <property type="term" value="P:peptide transport"/>
    <property type="evidence" value="ECO:0007669"/>
    <property type="project" value="InterPro"/>
</dbReference>
<reference evidence="10 12" key="2">
    <citation type="submission" date="2020-11" db="EMBL/GenBank/DDBJ databases">
        <title>Indigenous Rhizobia Nodulating Common beans in Western Kenya.</title>
        <authorList>
            <person name="Wekesa C.S."/>
            <person name="Oelmueller R."/>
            <person name="Furch A.C."/>
        </authorList>
    </citation>
    <scope>NUCLEOTIDE SEQUENCE [LARGE SCALE GENOMIC DNA]</scope>
    <source>
        <strain evidence="12">BS3</strain>
        <strain evidence="10">S3</strain>
    </source>
</reference>
<dbReference type="EMBL" id="CP064931">
    <property type="protein sequence ID" value="QPK07891.1"/>
    <property type="molecule type" value="Genomic_DNA"/>
</dbReference>
<dbReference type="SUPFAM" id="SSF52540">
    <property type="entry name" value="P-loop containing nucleoside triphosphate hydrolases"/>
    <property type="match status" value="1"/>
</dbReference>
<comment type="similarity">
    <text evidence="2">Belongs to the ABC transporter superfamily.</text>
</comment>
<dbReference type="Proteomes" id="UP000078551">
    <property type="component" value="Chromosome"/>
</dbReference>
<keyword evidence="11" id="KW-1185">Reference proteome</keyword>
<proteinExistence type="inferred from homology"/>
<dbReference type="Gene3D" id="3.40.50.300">
    <property type="entry name" value="P-loop containing nucleotide triphosphate hydrolases"/>
    <property type="match status" value="1"/>
</dbReference>
<evidence type="ECO:0000313" key="12">
    <source>
        <dbReference type="Proteomes" id="UP000540266"/>
    </source>
</evidence>
<dbReference type="GO" id="GO:0055085">
    <property type="term" value="P:transmembrane transport"/>
    <property type="evidence" value="ECO:0007669"/>
    <property type="project" value="UniProtKB-ARBA"/>
</dbReference>
<dbReference type="GeneID" id="45956145"/>
<dbReference type="InterPro" id="IPR003439">
    <property type="entry name" value="ABC_transporter-like_ATP-bd"/>
</dbReference>
<keyword evidence="4" id="KW-1003">Cell membrane</keyword>
<name>A0A192T5I3_9HYPH</name>
<accession>A0A192T5I3</accession>
<dbReference type="GO" id="GO:0005524">
    <property type="term" value="F:ATP binding"/>
    <property type="evidence" value="ECO:0007669"/>
    <property type="project" value="UniProtKB-KW"/>
</dbReference>
<dbReference type="KEGG" id="rpha:AMC79_CH00782"/>
<feature type="domain" description="ABC transporter" evidence="8">
    <location>
        <begin position="4"/>
        <end position="254"/>
    </location>
</feature>
<evidence type="ECO:0000313" key="11">
    <source>
        <dbReference type="Proteomes" id="UP000078551"/>
    </source>
</evidence>